<evidence type="ECO:0000256" key="3">
    <source>
        <dbReference type="ARBA" id="ARBA00022448"/>
    </source>
</evidence>
<dbReference type="GO" id="GO:0070588">
    <property type="term" value="P:calcium ion transmembrane transport"/>
    <property type="evidence" value="ECO:0007669"/>
    <property type="project" value="TreeGrafter"/>
</dbReference>
<feature type="transmembrane region" description="Helical" evidence="10">
    <location>
        <begin position="85"/>
        <end position="104"/>
    </location>
</feature>
<proteinExistence type="inferred from homology"/>
<keyword evidence="7 10" id="KW-0472">Membrane</keyword>
<comment type="caution">
    <text evidence="11">The sequence shown here is derived from an EMBL/GenBank/DDBJ whole genome shotgun (WGS) entry which is preliminary data.</text>
</comment>
<comment type="similarity">
    <text evidence="2">Belongs to the P2X receptor family.</text>
</comment>
<keyword evidence="5 10" id="KW-1133">Transmembrane helix</keyword>
<comment type="subcellular location">
    <subcellularLocation>
        <location evidence="1">Endomembrane system</location>
    </subcellularLocation>
</comment>
<evidence type="ECO:0000256" key="5">
    <source>
        <dbReference type="ARBA" id="ARBA00022989"/>
    </source>
</evidence>
<dbReference type="Pfam" id="PF00864">
    <property type="entry name" value="P2X_receptor"/>
    <property type="match status" value="1"/>
</dbReference>
<reference evidence="11 12" key="1">
    <citation type="submission" date="2019-03" db="EMBL/GenBank/DDBJ databases">
        <title>An improved genome assembly of the fluke Schistosoma japonicum.</title>
        <authorList>
            <person name="Hu W."/>
            <person name="Luo F."/>
            <person name="Yin M."/>
            <person name="Mo X."/>
            <person name="Sun C."/>
            <person name="Wu Q."/>
            <person name="Zhu B."/>
            <person name="Xiang M."/>
            <person name="Wang J."/>
            <person name="Wang Y."/>
            <person name="Zhang T."/>
            <person name="Xu B."/>
            <person name="Zheng H."/>
            <person name="Feng Z."/>
        </authorList>
    </citation>
    <scope>NUCLEOTIDE SEQUENCE [LARGE SCALE GENOMIC DNA]</scope>
    <source>
        <strain evidence="11">HuSjv2</strain>
        <tissue evidence="11">Worms</tissue>
    </source>
</reference>
<protein>
    <submittedName>
        <fullName evidence="11">P2X purinoceptor 4</fullName>
    </submittedName>
</protein>
<keyword evidence="3" id="KW-0813">Transport</keyword>
<dbReference type="GO" id="GO:0016020">
    <property type="term" value="C:membrane"/>
    <property type="evidence" value="ECO:0007669"/>
    <property type="project" value="TreeGrafter"/>
</dbReference>
<dbReference type="GO" id="GO:0012505">
    <property type="term" value="C:endomembrane system"/>
    <property type="evidence" value="ECO:0007669"/>
    <property type="project" value="UniProtKB-SubCell"/>
</dbReference>
<dbReference type="AlphaFoldDB" id="A0A4Z2D1P3"/>
<dbReference type="STRING" id="6182.A0A4Z2D1P3"/>
<feature type="transmembrane region" description="Helical" evidence="10">
    <location>
        <begin position="56"/>
        <end position="73"/>
    </location>
</feature>
<dbReference type="Gene3D" id="2.60.490.10">
    <property type="entry name" value="atp-gated p2x4 ion channel domain"/>
    <property type="match status" value="1"/>
</dbReference>
<evidence type="ECO:0000313" key="12">
    <source>
        <dbReference type="Proteomes" id="UP000311919"/>
    </source>
</evidence>
<dbReference type="EMBL" id="SKCS01000359">
    <property type="protein sequence ID" value="TNN10427.1"/>
    <property type="molecule type" value="Genomic_DNA"/>
</dbReference>
<evidence type="ECO:0000256" key="6">
    <source>
        <dbReference type="ARBA" id="ARBA00023065"/>
    </source>
</evidence>
<keyword evidence="8" id="KW-1071">Ligand-gated ion channel</keyword>
<evidence type="ECO:0000256" key="9">
    <source>
        <dbReference type="ARBA" id="ARBA00023303"/>
    </source>
</evidence>
<organism evidence="11 12">
    <name type="scientific">Schistosoma japonicum</name>
    <name type="common">Blood fluke</name>
    <dbReference type="NCBI Taxonomy" id="6182"/>
    <lineage>
        <taxon>Eukaryota</taxon>
        <taxon>Metazoa</taxon>
        <taxon>Spiralia</taxon>
        <taxon>Lophotrochozoa</taxon>
        <taxon>Platyhelminthes</taxon>
        <taxon>Trematoda</taxon>
        <taxon>Digenea</taxon>
        <taxon>Strigeidida</taxon>
        <taxon>Schistosomatoidea</taxon>
        <taxon>Schistosomatidae</taxon>
        <taxon>Schistosoma</taxon>
    </lineage>
</organism>
<sequence>MVSIHIEWNCNLDFDEEDCLPKYVFRRLDDFQSHIAKGWNFRMSQHYMDGGVRKRNLIKAYGIQFFITVYGTGGKFNILTFSMNLGSGLALLGIATVLCDMIILNTTRKRSVYRKAKIDYVAAKQRKEDEKLRNKTEEKNSYISKITNNPKLPLKHQSTNHHSDVMREVIEEQLNNKITSLLHKPTTHSMWLDSNKCKQRKINRNQLTVSKNEQFFLNQPSFLGFYCTPLSSSSSQLICNKRQSKYGNNTDNQFNDKLNSDCFISLPYGSMNNVCLIEKKTPRINDTTYAKNVQSTNNSKSIQHNDLRTMRMSTFSRKSNMKMSYTDVEHFRTIPTLPVCCTSLTKPEIHIYTSK</sequence>
<gene>
    <name evidence="11" type="ORF">EWB00_005380</name>
</gene>
<dbReference type="GO" id="GO:0004931">
    <property type="term" value="F:extracellularly ATP-gated monoatomic cation channel activity"/>
    <property type="evidence" value="ECO:0007669"/>
    <property type="project" value="TreeGrafter"/>
</dbReference>
<dbReference type="InterPro" id="IPR027309">
    <property type="entry name" value="P2X_extracellular_dom_sf"/>
</dbReference>
<name>A0A4Z2D1P3_SCHJA</name>
<evidence type="ECO:0000256" key="4">
    <source>
        <dbReference type="ARBA" id="ARBA00022692"/>
    </source>
</evidence>
<dbReference type="PANTHER" id="PTHR10125">
    <property type="entry name" value="P2X PURINOCEPTOR"/>
    <property type="match status" value="1"/>
</dbReference>
<dbReference type="OrthoDB" id="494673at2759"/>
<evidence type="ECO:0000256" key="8">
    <source>
        <dbReference type="ARBA" id="ARBA00023286"/>
    </source>
</evidence>
<evidence type="ECO:0000256" key="7">
    <source>
        <dbReference type="ARBA" id="ARBA00023136"/>
    </source>
</evidence>
<evidence type="ECO:0000256" key="2">
    <source>
        <dbReference type="ARBA" id="ARBA00009848"/>
    </source>
</evidence>
<evidence type="ECO:0000256" key="10">
    <source>
        <dbReference type="SAM" id="Phobius"/>
    </source>
</evidence>
<dbReference type="GO" id="GO:0098794">
    <property type="term" value="C:postsynapse"/>
    <property type="evidence" value="ECO:0007669"/>
    <property type="project" value="GOC"/>
</dbReference>
<keyword evidence="9" id="KW-0407">Ion channel</keyword>
<dbReference type="PANTHER" id="PTHR10125:SF31">
    <property type="entry name" value="P2X RECEPTOR E"/>
    <property type="match status" value="1"/>
</dbReference>
<evidence type="ECO:0000313" key="11">
    <source>
        <dbReference type="EMBL" id="TNN10427.1"/>
    </source>
</evidence>
<keyword evidence="4 10" id="KW-0812">Transmembrane</keyword>
<accession>A0A4Z2D1P3</accession>
<dbReference type="InterPro" id="IPR059116">
    <property type="entry name" value="P2X_receptor"/>
</dbReference>
<evidence type="ECO:0000256" key="1">
    <source>
        <dbReference type="ARBA" id="ARBA00004308"/>
    </source>
</evidence>
<keyword evidence="6" id="KW-0406">Ion transport</keyword>
<dbReference type="Proteomes" id="UP000311919">
    <property type="component" value="Unassembled WGS sequence"/>
</dbReference>
<keyword evidence="12" id="KW-1185">Reference proteome</keyword>